<evidence type="ECO:0000313" key="3">
    <source>
        <dbReference type="EMBL" id="TQV74269.1"/>
    </source>
</evidence>
<dbReference type="RefSeq" id="WP_142905492.1">
    <property type="nucleotide sequence ID" value="NZ_ML660096.1"/>
</dbReference>
<reference evidence="3 4" key="1">
    <citation type="submission" date="2019-06" db="EMBL/GenBank/DDBJ databases">
        <title>Whole genome sequence for Cellvibrionaceae sp. R142.</title>
        <authorList>
            <person name="Wang G."/>
        </authorList>
    </citation>
    <scope>NUCLEOTIDE SEQUENCE [LARGE SCALE GENOMIC DNA]</scope>
    <source>
        <strain evidence="3 4">R142</strain>
    </source>
</reference>
<dbReference type="Pfam" id="PF07331">
    <property type="entry name" value="TctB"/>
    <property type="match status" value="1"/>
</dbReference>
<comment type="caution">
    <text evidence="3">The sequence shown here is derived from an EMBL/GenBank/DDBJ whole genome shotgun (WGS) entry which is preliminary data.</text>
</comment>
<feature type="transmembrane region" description="Helical" evidence="1">
    <location>
        <begin position="121"/>
        <end position="144"/>
    </location>
</feature>
<dbReference type="OrthoDB" id="6214403at2"/>
<dbReference type="Proteomes" id="UP000319732">
    <property type="component" value="Unassembled WGS sequence"/>
</dbReference>
<keyword evidence="1" id="KW-1133">Transmembrane helix</keyword>
<gene>
    <name evidence="3" type="ORF">FKG94_16840</name>
</gene>
<proteinExistence type="predicted"/>
<keyword evidence="1" id="KW-0472">Membrane</keyword>
<feature type="transmembrane region" description="Helical" evidence="1">
    <location>
        <begin position="43"/>
        <end position="61"/>
    </location>
</feature>
<evidence type="ECO:0000313" key="4">
    <source>
        <dbReference type="Proteomes" id="UP000319732"/>
    </source>
</evidence>
<dbReference type="EMBL" id="VHSG01000017">
    <property type="protein sequence ID" value="TQV74269.1"/>
    <property type="molecule type" value="Genomic_DNA"/>
</dbReference>
<feature type="transmembrane region" description="Helical" evidence="1">
    <location>
        <begin position="73"/>
        <end position="91"/>
    </location>
</feature>
<accession>A0A545TAM9</accession>
<name>A0A545TAM9_9GAMM</name>
<evidence type="ECO:0000259" key="2">
    <source>
        <dbReference type="Pfam" id="PF07331"/>
    </source>
</evidence>
<keyword evidence="4" id="KW-1185">Reference proteome</keyword>
<feature type="domain" description="DUF1468" evidence="2">
    <location>
        <begin position="7"/>
        <end position="143"/>
    </location>
</feature>
<feature type="transmembrane region" description="Helical" evidence="1">
    <location>
        <begin position="97"/>
        <end position="114"/>
    </location>
</feature>
<keyword evidence="1" id="KW-0812">Transmembrane</keyword>
<dbReference type="InterPro" id="IPR009936">
    <property type="entry name" value="DUF1468"/>
</dbReference>
<evidence type="ECO:0000256" key="1">
    <source>
        <dbReference type="SAM" id="Phobius"/>
    </source>
</evidence>
<dbReference type="AlphaFoldDB" id="A0A545TAM9"/>
<sequence length="150" mass="15728">MINKNTIGGLLLLLFSLGYGLMALQLDSGGGLAAGGFSPRTLPLILAVAGMVLSLLLMFSAPGPAPAEQLANFKWRPALLLCGMMLVYAAIFPYLGFVLATIVFLIGAMLVLGIRSPKVLLLAALPITAGFWLILNQLLGIYLAPGALFL</sequence>
<protein>
    <submittedName>
        <fullName evidence="3">Tripartite tricarboxylate transporter TctB family protein</fullName>
    </submittedName>
</protein>
<organism evidence="3 4">
    <name type="scientific">Exilibacterium tricleocarpae</name>
    <dbReference type="NCBI Taxonomy" id="2591008"/>
    <lineage>
        <taxon>Bacteria</taxon>
        <taxon>Pseudomonadati</taxon>
        <taxon>Pseudomonadota</taxon>
        <taxon>Gammaproteobacteria</taxon>
        <taxon>Cellvibrionales</taxon>
        <taxon>Cellvibrionaceae</taxon>
        <taxon>Exilibacterium</taxon>
    </lineage>
</organism>